<keyword evidence="1" id="KW-0472">Membrane</keyword>
<keyword evidence="2" id="KW-1185">Reference proteome</keyword>
<protein>
    <submittedName>
        <fullName evidence="3">Ig-like domain-containing protein</fullName>
    </submittedName>
</protein>
<keyword evidence="1" id="KW-0812">Transmembrane</keyword>
<evidence type="ECO:0000256" key="1">
    <source>
        <dbReference type="SAM" id="Phobius"/>
    </source>
</evidence>
<dbReference type="WBParaSite" id="nRc.2.0.1.t29583-RA">
    <property type="protein sequence ID" value="nRc.2.0.1.t29583-RA"/>
    <property type="gene ID" value="nRc.2.0.1.g29583"/>
</dbReference>
<accession>A0A915JU08</accession>
<keyword evidence="1" id="KW-1133">Transmembrane helix</keyword>
<reference evidence="3" key="1">
    <citation type="submission" date="2022-11" db="UniProtKB">
        <authorList>
            <consortium name="WormBaseParasite"/>
        </authorList>
    </citation>
    <scope>IDENTIFICATION</scope>
</reference>
<proteinExistence type="predicted"/>
<dbReference type="Proteomes" id="UP000887565">
    <property type="component" value="Unplaced"/>
</dbReference>
<evidence type="ECO:0000313" key="2">
    <source>
        <dbReference type="Proteomes" id="UP000887565"/>
    </source>
</evidence>
<evidence type="ECO:0000313" key="3">
    <source>
        <dbReference type="WBParaSite" id="nRc.2.0.1.t29583-RA"/>
    </source>
</evidence>
<sequence length="289" mass="32952">MSDGREVKTDCEAYLTYTMKSRMIFENLDSLKCQPYELLNLSFAWNFYSCDRKMDVLIYHDSFYEARHSGQLKLCIYCGVQWKGYTFHIDMLDKKIKSSEVRCNISTDQYIIVEPKAKKNTILIYGRDSSNVRQLRIRTIYVASERADSTSKVDKTPKLSSNPECDRKAGIKTATLKCEWKNTVAGLYQSSRVDLLEIHSAGSYMCQVRVFPAVCPTYDDKERIFHTNATSNVIAVTEDCISSLLKSLPTIPPKTSSLNFVLVIVFSCIIVLTAITVVVIYVARRNAKM</sequence>
<name>A0A915JU08_ROMCU</name>
<organism evidence="2 3">
    <name type="scientific">Romanomermis culicivorax</name>
    <name type="common">Nematode worm</name>
    <dbReference type="NCBI Taxonomy" id="13658"/>
    <lineage>
        <taxon>Eukaryota</taxon>
        <taxon>Metazoa</taxon>
        <taxon>Ecdysozoa</taxon>
        <taxon>Nematoda</taxon>
        <taxon>Enoplea</taxon>
        <taxon>Dorylaimia</taxon>
        <taxon>Mermithida</taxon>
        <taxon>Mermithoidea</taxon>
        <taxon>Mermithidae</taxon>
        <taxon>Romanomermis</taxon>
    </lineage>
</organism>
<feature type="transmembrane region" description="Helical" evidence="1">
    <location>
        <begin position="260"/>
        <end position="283"/>
    </location>
</feature>
<dbReference type="AlphaFoldDB" id="A0A915JU08"/>